<comment type="caution">
    <text evidence="1">The sequence shown here is derived from an EMBL/GenBank/DDBJ whole genome shotgun (WGS) entry which is preliminary data.</text>
</comment>
<dbReference type="EMBL" id="JASBWR010000024">
    <property type="protein sequence ID" value="KAJ9107806.1"/>
    <property type="molecule type" value="Genomic_DNA"/>
</dbReference>
<protein>
    <submittedName>
        <fullName evidence="1">Uncharacterized protein</fullName>
    </submittedName>
</protein>
<evidence type="ECO:0000313" key="1">
    <source>
        <dbReference type="EMBL" id="KAJ9107806.1"/>
    </source>
</evidence>
<keyword evidence="2" id="KW-1185">Reference proteome</keyword>
<sequence>MSSSHEAKLTPQPTPCKATPRARSRTPSTSSVLTSASLHSTPIKVPVVSSTSQPTVSQDYANADLEPSVGKAIPELRRTVSDLSLNSDASSISFSRSSLQQHRSANLDGESPVTDFLRRNIPQREPLGSRRSTISASATTTSLNFETADPVTACSARTGAANLLSQTQHLERGRIVRQADNAATKSNLTGTSLAFSRKELKEEPAVASQQRARASVSEGNTTVMLHSNNGKVSMKPEHGEESSLPSNYPERRYFMLTSAGKPVFCSHTEDEESLTRMMGVAQAIISIYDEADNKLQSIAHGRTKITFLLADPLYLFCVSEWNEPDFVNLLYVVLVVGNKIVTLLRPRKHSIHPTDLHLLLNVLAASPALRTSQTWLPICLPKFNPDGFVYAFISYIRYDVGLLFVSADKEGFEPLREWRDGVVKKLEDAKVLNKLESIHLHHEYSIGKFAENLLGRDLAKMLSIKADLELPGVRHFWYKSRRNVQITMPRWEPPYIPNSDEQKRLITLYQHIYDGIHAKSGQLAPMKQFYIQTEFEACMGWSTNSFELYLTASPELPKHAVVSAANAIVRWINKEESRLFLRDAPVF</sequence>
<evidence type="ECO:0000313" key="2">
    <source>
        <dbReference type="Proteomes" id="UP001241377"/>
    </source>
</evidence>
<reference evidence="1" key="1">
    <citation type="submission" date="2023-04" db="EMBL/GenBank/DDBJ databases">
        <title>Draft Genome sequencing of Naganishia species isolated from polar environments using Oxford Nanopore Technology.</title>
        <authorList>
            <person name="Leo P."/>
            <person name="Venkateswaran K."/>
        </authorList>
    </citation>
    <scope>NUCLEOTIDE SEQUENCE</scope>
    <source>
        <strain evidence="1">MNA-CCFEE 5261</strain>
    </source>
</reference>
<organism evidence="1 2">
    <name type="scientific">Naganishia cerealis</name>
    <dbReference type="NCBI Taxonomy" id="610337"/>
    <lineage>
        <taxon>Eukaryota</taxon>
        <taxon>Fungi</taxon>
        <taxon>Dikarya</taxon>
        <taxon>Basidiomycota</taxon>
        <taxon>Agaricomycotina</taxon>
        <taxon>Tremellomycetes</taxon>
        <taxon>Filobasidiales</taxon>
        <taxon>Filobasidiaceae</taxon>
        <taxon>Naganishia</taxon>
    </lineage>
</organism>
<dbReference type="Proteomes" id="UP001241377">
    <property type="component" value="Unassembled WGS sequence"/>
</dbReference>
<proteinExistence type="predicted"/>
<gene>
    <name evidence="1" type="ORF">QFC19_002711</name>
</gene>
<accession>A0ACC2W9R9</accession>
<name>A0ACC2W9R9_9TREE</name>